<evidence type="ECO:0000256" key="5">
    <source>
        <dbReference type="ARBA" id="ARBA00022737"/>
    </source>
</evidence>
<feature type="repeat" description="Solcar" evidence="9">
    <location>
        <begin position="112"/>
        <end position="197"/>
    </location>
</feature>
<keyword evidence="4 9" id="KW-0812">Transmembrane</keyword>
<comment type="similarity">
    <text evidence="2 10">Belongs to the mitochondrial carrier (TC 2.A.29) family.</text>
</comment>
<evidence type="ECO:0000256" key="7">
    <source>
        <dbReference type="ARBA" id="ARBA00023128"/>
    </source>
</evidence>
<dbReference type="SUPFAM" id="SSF103506">
    <property type="entry name" value="Mitochondrial carrier"/>
    <property type="match status" value="1"/>
</dbReference>
<dbReference type="AlphaFoldDB" id="A0AAD9IG91"/>
<keyword evidence="6" id="KW-1133">Transmembrane helix</keyword>
<dbReference type="InterPro" id="IPR050567">
    <property type="entry name" value="Mitochondrial_Carrier"/>
</dbReference>
<feature type="repeat" description="Solcar" evidence="9">
    <location>
        <begin position="199"/>
        <end position="283"/>
    </location>
</feature>
<evidence type="ECO:0000256" key="8">
    <source>
        <dbReference type="ARBA" id="ARBA00023136"/>
    </source>
</evidence>
<evidence type="ECO:0000256" key="6">
    <source>
        <dbReference type="ARBA" id="ARBA00022989"/>
    </source>
</evidence>
<gene>
    <name evidence="11" type="ORF">QBZ16_005279</name>
</gene>
<dbReference type="GO" id="GO:0031966">
    <property type="term" value="C:mitochondrial membrane"/>
    <property type="evidence" value="ECO:0007669"/>
    <property type="project" value="UniProtKB-SubCell"/>
</dbReference>
<dbReference type="Gene3D" id="1.50.40.10">
    <property type="entry name" value="Mitochondrial carrier domain"/>
    <property type="match status" value="2"/>
</dbReference>
<dbReference type="Pfam" id="PF00153">
    <property type="entry name" value="Mito_carr"/>
    <property type="match status" value="3"/>
</dbReference>
<sequence length="301" mass="31628">MEEAVQPVALELSDATKDTLAGALAGMAGVVAGQPLDLIRIRQQQPKYKSGNWLSMMRAVMRKEGPMALYRGVAYPFFTSALQNAMVFQTYGRACRLLHGDERAPGQAPRALPMLDVALGGAVSGLVQTSVCTPVELLKIRLQLQTKLPGEPGYVGSLRMLREIVRADGLRGLFRGTMGTAARDVPSFAAYFCSGASTAPLAALAAGGGVAGVACWMVSYPVDVAKSRVQARPGPGPGTWRTLRAIARQEGPAALFRGLPATLVRALLVNAAVFAVYEACHAHMADAPPNDDVLAAAGAVE</sequence>
<keyword evidence="5" id="KW-0677">Repeat</keyword>
<comment type="caution">
    <text evidence="11">The sequence shown here is derived from an EMBL/GenBank/DDBJ whole genome shotgun (WGS) entry which is preliminary data.</text>
</comment>
<keyword evidence="12" id="KW-1185">Reference proteome</keyword>
<keyword evidence="8 9" id="KW-0472">Membrane</keyword>
<name>A0AAD9IG91_PROWI</name>
<evidence type="ECO:0000313" key="12">
    <source>
        <dbReference type="Proteomes" id="UP001255856"/>
    </source>
</evidence>
<accession>A0AAD9IG91</accession>
<protein>
    <submittedName>
        <fullName evidence="11">Uncharacterized protein</fullName>
    </submittedName>
</protein>
<dbReference type="PROSITE" id="PS50920">
    <property type="entry name" value="SOLCAR"/>
    <property type="match status" value="3"/>
</dbReference>
<evidence type="ECO:0000256" key="1">
    <source>
        <dbReference type="ARBA" id="ARBA00004225"/>
    </source>
</evidence>
<evidence type="ECO:0000256" key="4">
    <source>
        <dbReference type="ARBA" id="ARBA00022692"/>
    </source>
</evidence>
<evidence type="ECO:0000313" key="11">
    <source>
        <dbReference type="EMBL" id="KAK2077051.1"/>
    </source>
</evidence>
<keyword evidence="3 10" id="KW-0813">Transport</keyword>
<proteinExistence type="inferred from homology"/>
<dbReference type="PANTHER" id="PTHR45624">
    <property type="entry name" value="MITOCHONDRIAL BASIC AMINO ACIDS TRANSPORTER-RELATED"/>
    <property type="match status" value="1"/>
</dbReference>
<comment type="subcellular location">
    <subcellularLocation>
        <location evidence="1">Mitochondrion membrane</location>
        <topology evidence="1">Multi-pass membrane protein</topology>
    </subcellularLocation>
</comment>
<dbReference type="InterPro" id="IPR018108">
    <property type="entry name" value="MCP_transmembrane"/>
</dbReference>
<evidence type="ECO:0000256" key="10">
    <source>
        <dbReference type="RuleBase" id="RU000488"/>
    </source>
</evidence>
<dbReference type="Proteomes" id="UP001255856">
    <property type="component" value="Unassembled WGS sequence"/>
</dbReference>
<organism evidence="11 12">
    <name type="scientific">Prototheca wickerhamii</name>
    <dbReference type="NCBI Taxonomy" id="3111"/>
    <lineage>
        <taxon>Eukaryota</taxon>
        <taxon>Viridiplantae</taxon>
        <taxon>Chlorophyta</taxon>
        <taxon>core chlorophytes</taxon>
        <taxon>Trebouxiophyceae</taxon>
        <taxon>Chlorellales</taxon>
        <taxon>Chlorellaceae</taxon>
        <taxon>Prototheca</taxon>
    </lineage>
</organism>
<keyword evidence="7" id="KW-0496">Mitochondrion</keyword>
<evidence type="ECO:0000256" key="2">
    <source>
        <dbReference type="ARBA" id="ARBA00006375"/>
    </source>
</evidence>
<dbReference type="InterPro" id="IPR023395">
    <property type="entry name" value="MCP_dom_sf"/>
</dbReference>
<reference evidence="11" key="1">
    <citation type="submission" date="2021-01" db="EMBL/GenBank/DDBJ databases">
        <authorList>
            <person name="Eckstrom K.M.E."/>
        </authorList>
    </citation>
    <scope>NUCLEOTIDE SEQUENCE</scope>
    <source>
        <strain evidence="11">UVCC 0001</strain>
    </source>
</reference>
<evidence type="ECO:0000256" key="9">
    <source>
        <dbReference type="PROSITE-ProRule" id="PRU00282"/>
    </source>
</evidence>
<dbReference type="EMBL" id="JASFZW010000008">
    <property type="protein sequence ID" value="KAK2077051.1"/>
    <property type="molecule type" value="Genomic_DNA"/>
</dbReference>
<dbReference type="GO" id="GO:0022857">
    <property type="term" value="F:transmembrane transporter activity"/>
    <property type="evidence" value="ECO:0007669"/>
    <property type="project" value="TreeGrafter"/>
</dbReference>
<dbReference type="PANTHER" id="PTHR45624:SF10">
    <property type="entry name" value="SLC (SOLUTE CARRIER) HOMOLOG"/>
    <property type="match status" value="1"/>
</dbReference>
<evidence type="ECO:0000256" key="3">
    <source>
        <dbReference type="ARBA" id="ARBA00022448"/>
    </source>
</evidence>
<feature type="repeat" description="Solcar" evidence="9">
    <location>
        <begin position="13"/>
        <end position="97"/>
    </location>
</feature>